<sequence length="128" mass="14780">MKIQNFEWLVALLGISKLAIADTVFNCNGTPITADHIKTAYENSRSSSIEGYPTVMRIQYYDDATDYNAYPILLNGETSLPNPHGHYFLIWTDDFSKWNVIIKYSPETKFCEMKNRYWGSDFGSILYL</sequence>
<protein>
    <submittedName>
        <fullName evidence="2">Uncharacterized protein</fullName>
    </submittedName>
</protein>
<dbReference type="Proteomes" id="UP000275772">
    <property type="component" value="Unassembled WGS sequence"/>
</dbReference>
<accession>A0A383V0J4</accession>
<dbReference type="EMBL" id="UNSH01000081">
    <property type="protein sequence ID" value="SZF05378.1"/>
    <property type="molecule type" value="Genomic_DNA"/>
</dbReference>
<evidence type="ECO:0000256" key="1">
    <source>
        <dbReference type="SAM" id="SignalP"/>
    </source>
</evidence>
<organism evidence="2 3">
    <name type="scientific">Blumeria hordei</name>
    <name type="common">Barley powdery mildew</name>
    <name type="synonym">Blumeria graminis f. sp. hordei</name>
    <dbReference type="NCBI Taxonomy" id="2867405"/>
    <lineage>
        <taxon>Eukaryota</taxon>
        <taxon>Fungi</taxon>
        <taxon>Dikarya</taxon>
        <taxon>Ascomycota</taxon>
        <taxon>Pezizomycotina</taxon>
        <taxon>Leotiomycetes</taxon>
        <taxon>Erysiphales</taxon>
        <taxon>Erysiphaceae</taxon>
        <taxon>Blumeria</taxon>
    </lineage>
</organism>
<gene>
    <name evidence="2" type="ORF">BLGHR1_16181</name>
</gene>
<reference evidence="2 3" key="1">
    <citation type="submission" date="2017-11" db="EMBL/GenBank/DDBJ databases">
        <authorList>
            <person name="Kracher B."/>
        </authorList>
    </citation>
    <scope>NUCLEOTIDE SEQUENCE [LARGE SCALE GENOMIC DNA]</scope>
    <source>
        <strain evidence="2 3">RACE1</strain>
    </source>
</reference>
<dbReference type="AlphaFoldDB" id="A0A383V0J4"/>
<feature type="signal peptide" evidence="1">
    <location>
        <begin position="1"/>
        <end position="21"/>
    </location>
</feature>
<dbReference type="VEuPathDB" id="FungiDB:BLGHR1_16181"/>
<proteinExistence type="predicted"/>
<keyword evidence="1" id="KW-0732">Signal</keyword>
<evidence type="ECO:0000313" key="2">
    <source>
        <dbReference type="EMBL" id="SZF05378.1"/>
    </source>
</evidence>
<feature type="chain" id="PRO_5017070389" evidence="1">
    <location>
        <begin position="22"/>
        <end position="128"/>
    </location>
</feature>
<name>A0A383V0J4_BLUHO</name>
<evidence type="ECO:0000313" key="3">
    <source>
        <dbReference type="Proteomes" id="UP000275772"/>
    </source>
</evidence>